<dbReference type="AlphaFoldDB" id="E7FPG6"/>
<organism evidence="9 10">
    <name type="scientific">Ligilactobacillus ruminis ATCC 25644</name>
    <dbReference type="NCBI Taxonomy" id="525362"/>
    <lineage>
        <taxon>Bacteria</taxon>
        <taxon>Bacillati</taxon>
        <taxon>Bacillota</taxon>
        <taxon>Bacilli</taxon>
        <taxon>Lactobacillales</taxon>
        <taxon>Lactobacillaceae</taxon>
        <taxon>Ligilactobacillus</taxon>
    </lineage>
</organism>
<protein>
    <recommendedName>
        <fullName evidence="5">Alanine racemase</fullName>
        <ecNumber evidence="5">5.1.1.1</ecNumber>
    </recommendedName>
</protein>
<dbReference type="SUPFAM" id="SSF50621">
    <property type="entry name" value="Alanine racemase C-terminal domain-like"/>
    <property type="match status" value="1"/>
</dbReference>
<feature type="active site" description="Proton acceptor; specific for D-alanine" evidence="5">
    <location>
        <position position="46"/>
    </location>
</feature>
<dbReference type="InterPro" id="IPR009006">
    <property type="entry name" value="Ala_racemase/Decarboxylase_C"/>
</dbReference>
<dbReference type="InterPro" id="IPR011079">
    <property type="entry name" value="Ala_racemase_C"/>
</dbReference>
<dbReference type="Gene3D" id="2.40.37.10">
    <property type="entry name" value="Lyase, Ornithine Decarboxylase, Chain A, domain 1"/>
    <property type="match status" value="1"/>
</dbReference>
<feature type="modified residue" description="N6-(pyridoxal phosphate)lysine" evidence="5 6">
    <location>
        <position position="46"/>
    </location>
</feature>
<sequence length="380" mass="42260">MREDEIVVVGIHRNAKAVIDLDAIKHNIEIEKKRMRDDQKLFAVVKANAYGHGMIEVARTAKEAGANGFCVAIIDEGIELRNAGFDDLVLILGVCPAEQSNVIAANDLSVAVGDLDFLENAKPLLKAQGLKLKVHLAFDTGMGRIGFVNGEKVHEAEAFMKENSDQFEFEGIFTHFACADTKDDSYYKKQLEKFNELKDALDDLPPYVHVANSAASMWHDDCGGNAVRYGITMYGLNPSGRELELPCEIKPAFTLESELVSVRLLEPGTGIGYGKTYTVDEPQWIGTVPLGYADGWLRRMQGFKVLLNGEYCQSVGRVCMDQFMVRLPYEMEKGTKVTLIGENGGKRITAQDVADYADTIHYEILCSVSERVPREFIKKY</sequence>
<dbReference type="FunFam" id="2.40.37.10:FF:000006">
    <property type="entry name" value="Alanine racemase"/>
    <property type="match status" value="1"/>
</dbReference>
<dbReference type="GO" id="GO:0030170">
    <property type="term" value="F:pyridoxal phosphate binding"/>
    <property type="evidence" value="ECO:0007669"/>
    <property type="project" value="UniProtKB-UniRule"/>
</dbReference>
<evidence type="ECO:0000313" key="9">
    <source>
        <dbReference type="EMBL" id="EFZ35081.1"/>
    </source>
</evidence>
<comment type="function">
    <text evidence="5">Catalyzes the interconversion of L-alanine and D-alanine. May also act on other amino acids.</text>
</comment>
<dbReference type="GO" id="GO:0030632">
    <property type="term" value="P:D-alanine biosynthetic process"/>
    <property type="evidence" value="ECO:0007669"/>
    <property type="project" value="UniProtKB-UniRule"/>
</dbReference>
<dbReference type="InterPro" id="IPR029066">
    <property type="entry name" value="PLP-binding_barrel"/>
</dbReference>
<accession>E7FPG6</accession>
<dbReference type="PROSITE" id="PS00395">
    <property type="entry name" value="ALANINE_RACEMASE"/>
    <property type="match status" value="1"/>
</dbReference>
<keyword evidence="3 5" id="KW-0663">Pyridoxal phosphate</keyword>
<evidence type="ECO:0000256" key="4">
    <source>
        <dbReference type="ARBA" id="ARBA00023235"/>
    </source>
</evidence>
<comment type="cofactor">
    <cofactor evidence="2 5 6">
        <name>pyridoxal 5'-phosphate</name>
        <dbReference type="ChEBI" id="CHEBI:597326"/>
    </cofactor>
</comment>
<feature type="domain" description="Alanine racemase C-terminal" evidence="8">
    <location>
        <begin position="252"/>
        <end position="377"/>
    </location>
</feature>
<dbReference type="InterPro" id="IPR000821">
    <property type="entry name" value="Ala_racemase"/>
</dbReference>
<feature type="active site" description="Proton acceptor; specific for L-alanine" evidence="5">
    <location>
        <position position="273"/>
    </location>
</feature>
<evidence type="ECO:0000256" key="5">
    <source>
        <dbReference type="HAMAP-Rule" id="MF_01201"/>
    </source>
</evidence>
<dbReference type="PANTHER" id="PTHR30511:SF0">
    <property type="entry name" value="ALANINE RACEMASE, CATABOLIC-RELATED"/>
    <property type="match status" value="1"/>
</dbReference>
<evidence type="ECO:0000256" key="7">
    <source>
        <dbReference type="PIRSR" id="PIRSR600821-52"/>
    </source>
</evidence>
<gene>
    <name evidence="9" type="primary">alr</name>
    <name evidence="9" type="ORF">HMPREF0542_10793</name>
</gene>
<feature type="binding site" evidence="5 7">
    <location>
        <position position="144"/>
    </location>
    <ligand>
        <name>substrate</name>
    </ligand>
</feature>
<dbReference type="InterPro" id="IPR020622">
    <property type="entry name" value="Ala_racemase_pyridoxalP-BS"/>
</dbReference>
<dbReference type="PRINTS" id="PR00992">
    <property type="entry name" value="ALARACEMASE"/>
</dbReference>
<dbReference type="Gene3D" id="3.20.20.10">
    <property type="entry name" value="Alanine racemase"/>
    <property type="match status" value="1"/>
</dbReference>
<dbReference type="NCBIfam" id="TIGR00492">
    <property type="entry name" value="alr"/>
    <property type="match status" value="1"/>
</dbReference>
<keyword evidence="4 5" id="KW-0413">Isomerase</keyword>
<comment type="similarity">
    <text evidence="5">Belongs to the alanine racemase family.</text>
</comment>
<comment type="pathway">
    <text evidence="5">Amino-acid biosynthesis; D-alanine biosynthesis; D-alanine from L-alanine: step 1/1.</text>
</comment>
<name>E7FPG6_9LACO</name>
<dbReference type="EMBL" id="ACGS02000028">
    <property type="protein sequence ID" value="EFZ35081.1"/>
    <property type="molecule type" value="Genomic_DNA"/>
</dbReference>
<evidence type="ECO:0000313" key="10">
    <source>
        <dbReference type="Proteomes" id="UP000004099"/>
    </source>
</evidence>
<evidence type="ECO:0000256" key="1">
    <source>
        <dbReference type="ARBA" id="ARBA00000316"/>
    </source>
</evidence>
<dbReference type="HOGENOM" id="CLU_028393_2_1_9"/>
<evidence type="ECO:0000259" key="8">
    <source>
        <dbReference type="SMART" id="SM01005"/>
    </source>
</evidence>
<evidence type="ECO:0000256" key="2">
    <source>
        <dbReference type="ARBA" id="ARBA00001933"/>
    </source>
</evidence>
<dbReference type="HAMAP" id="MF_01201">
    <property type="entry name" value="Ala_racemase"/>
    <property type="match status" value="1"/>
</dbReference>
<dbReference type="PANTHER" id="PTHR30511">
    <property type="entry name" value="ALANINE RACEMASE"/>
    <property type="match status" value="1"/>
</dbReference>
<dbReference type="EC" id="5.1.1.1" evidence="5"/>
<dbReference type="SMART" id="SM01005">
    <property type="entry name" value="Ala_racemase_C"/>
    <property type="match status" value="1"/>
</dbReference>
<dbReference type="GO" id="GO:0009252">
    <property type="term" value="P:peptidoglycan biosynthetic process"/>
    <property type="evidence" value="ECO:0007669"/>
    <property type="project" value="TreeGrafter"/>
</dbReference>
<dbReference type="InterPro" id="IPR001608">
    <property type="entry name" value="Ala_racemase_N"/>
</dbReference>
<proteinExistence type="inferred from homology"/>
<dbReference type="GO" id="GO:0008784">
    <property type="term" value="F:alanine racemase activity"/>
    <property type="evidence" value="ECO:0007669"/>
    <property type="project" value="UniProtKB-UniRule"/>
</dbReference>
<dbReference type="GO" id="GO:0005829">
    <property type="term" value="C:cytosol"/>
    <property type="evidence" value="ECO:0007669"/>
    <property type="project" value="TreeGrafter"/>
</dbReference>
<dbReference type="Pfam" id="PF01168">
    <property type="entry name" value="Ala_racemase_N"/>
    <property type="match status" value="1"/>
</dbReference>
<dbReference type="Proteomes" id="UP000004099">
    <property type="component" value="Unassembled WGS sequence"/>
</dbReference>
<dbReference type="CDD" id="cd00430">
    <property type="entry name" value="PLPDE_III_AR"/>
    <property type="match status" value="1"/>
</dbReference>
<dbReference type="FunFam" id="3.20.20.10:FF:000002">
    <property type="entry name" value="Alanine racemase"/>
    <property type="match status" value="1"/>
</dbReference>
<evidence type="ECO:0000256" key="3">
    <source>
        <dbReference type="ARBA" id="ARBA00022898"/>
    </source>
</evidence>
<feature type="binding site" evidence="5 7">
    <location>
        <position position="320"/>
    </location>
    <ligand>
        <name>substrate</name>
    </ligand>
</feature>
<evidence type="ECO:0000256" key="6">
    <source>
        <dbReference type="PIRSR" id="PIRSR600821-50"/>
    </source>
</evidence>
<comment type="caution">
    <text evidence="9">The sequence shown here is derived from an EMBL/GenBank/DDBJ whole genome shotgun (WGS) entry which is preliminary data.</text>
</comment>
<reference evidence="9 10" key="1">
    <citation type="submission" date="2011-01" db="EMBL/GenBank/DDBJ databases">
        <authorList>
            <person name="Muzny D."/>
            <person name="Qin X."/>
            <person name="Buhay C."/>
            <person name="Dugan-Rocha S."/>
            <person name="Ding Y."/>
            <person name="Chen G."/>
            <person name="Hawes A."/>
            <person name="Holder M."/>
            <person name="Jhangiani S."/>
            <person name="Johnson A."/>
            <person name="Khan Z."/>
            <person name="Li Z."/>
            <person name="Liu W."/>
            <person name="Liu X."/>
            <person name="Perez L."/>
            <person name="Shen H."/>
            <person name="Wang Q."/>
            <person name="Watt J."/>
            <person name="Xi L."/>
            <person name="Xin Y."/>
            <person name="Zhou J."/>
            <person name="Deng J."/>
            <person name="Jiang H."/>
            <person name="Liu Y."/>
            <person name="Qu J."/>
            <person name="Song X.-Z."/>
            <person name="Zhang L."/>
            <person name="Villasana D."/>
            <person name="Johnson A."/>
            <person name="Liu J."/>
            <person name="Liyanage D."/>
            <person name="Lorensuhewa L."/>
            <person name="Robinson T."/>
            <person name="Song A."/>
            <person name="Song B.-B."/>
            <person name="Dinh H."/>
            <person name="Thornton R."/>
            <person name="Coyle M."/>
            <person name="Francisco L."/>
            <person name="Jackson L."/>
            <person name="Javaid M."/>
            <person name="Korchina V."/>
            <person name="Kovar C."/>
            <person name="Mata R."/>
            <person name="Mathew T."/>
            <person name="Ngo R."/>
            <person name="Nguyen L."/>
            <person name="Nguyen N."/>
            <person name="Okwuonu G."/>
            <person name="Ongeri F."/>
            <person name="Pham C."/>
            <person name="Simmons D."/>
            <person name="Wilczek-Boney K."/>
            <person name="Hale W."/>
            <person name="Jakkamsetti A."/>
            <person name="Pham P."/>
            <person name="Ruth R."/>
            <person name="San Lucas F."/>
            <person name="Warren J."/>
            <person name="Zhang J."/>
            <person name="Zhao Z."/>
            <person name="Zhou C."/>
            <person name="Zhu D."/>
            <person name="Lee S."/>
            <person name="Bess C."/>
            <person name="Blankenburg K."/>
            <person name="Forbes L."/>
            <person name="Fu Q."/>
            <person name="Gubbala S."/>
            <person name="Hirani K."/>
            <person name="Jayaseelan J.C."/>
            <person name="Lara F."/>
            <person name="Munidasa M."/>
            <person name="Palculict T."/>
            <person name="Patil S."/>
            <person name="Pu L.-L."/>
            <person name="Saada N."/>
            <person name="Tang L."/>
            <person name="Weissenberger G."/>
            <person name="Zhu Y."/>
            <person name="Hemphill L."/>
            <person name="Shang Y."/>
            <person name="Youmans B."/>
            <person name="Ayvaz T."/>
            <person name="Ross M."/>
            <person name="Santibanez J."/>
            <person name="Aqrawi P."/>
            <person name="Gross S."/>
            <person name="Joshi V."/>
            <person name="Fowler G."/>
            <person name="Nazareth L."/>
            <person name="Reid J."/>
            <person name="Worley K."/>
            <person name="Petrosino J."/>
            <person name="Highlander S."/>
            <person name="Gibbs R."/>
        </authorList>
    </citation>
    <scope>NUCLEOTIDE SEQUENCE [LARGE SCALE GENOMIC DNA]</scope>
    <source>
        <strain evidence="9 10">ATCC 25644</strain>
    </source>
</reference>
<dbReference type="Pfam" id="PF00842">
    <property type="entry name" value="Ala_racemase_C"/>
    <property type="match status" value="1"/>
</dbReference>
<comment type="catalytic activity">
    <reaction evidence="1 5">
        <text>L-alanine = D-alanine</text>
        <dbReference type="Rhea" id="RHEA:20249"/>
        <dbReference type="ChEBI" id="CHEBI:57416"/>
        <dbReference type="ChEBI" id="CHEBI:57972"/>
        <dbReference type="EC" id="5.1.1.1"/>
    </reaction>
</comment>
<dbReference type="UniPathway" id="UPA00042">
    <property type="reaction ID" value="UER00497"/>
</dbReference>
<dbReference type="SUPFAM" id="SSF51419">
    <property type="entry name" value="PLP-binding barrel"/>
    <property type="match status" value="1"/>
</dbReference>